<evidence type="ECO:0000256" key="1">
    <source>
        <dbReference type="SAM" id="MobiDB-lite"/>
    </source>
</evidence>
<protein>
    <recommendedName>
        <fullName evidence="5">GlyGly-CTERM sorting domain-containing protein</fullName>
    </recommendedName>
</protein>
<feature type="chain" id="PRO_5046891293" description="GlyGly-CTERM sorting domain-containing protein" evidence="2">
    <location>
        <begin position="19"/>
        <end position="226"/>
    </location>
</feature>
<proteinExistence type="predicted"/>
<name>A0ABQ1RII5_9ALTE</name>
<dbReference type="Proteomes" id="UP000614272">
    <property type="component" value="Unassembled WGS sequence"/>
</dbReference>
<evidence type="ECO:0000256" key="2">
    <source>
        <dbReference type="SAM" id="SignalP"/>
    </source>
</evidence>
<reference evidence="4" key="1">
    <citation type="journal article" date="2019" name="Int. J. Syst. Evol. Microbiol.">
        <title>The Global Catalogue of Microorganisms (GCM) 10K type strain sequencing project: providing services to taxonomists for standard genome sequencing and annotation.</title>
        <authorList>
            <consortium name="The Broad Institute Genomics Platform"/>
            <consortium name="The Broad Institute Genome Sequencing Center for Infectious Disease"/>
            <person name="Wu L."/>
            <person name="Ma J."/>
        </authorList>
    </citation>
    <scope>NUCLEOTIDE SEQUENCE [LARGE SCALE GENOMIC DNA]</scope>
    <source>
        <strain evidence="4">CGMCC 1.12923</strain>
    </source>
</reference>
<dbReference type="NCBIfam" id="NF038116">
    <property type="entry name" value="Sden1266_dom"/>
    <property type="match status" value="1"/>
</dbReference>
<feature type="region of interest" description="Disordered" evidence="1">
    <location>
        <begin position="32"/>
        <end position="61"/>
    </location>
</feature>
<accession>A0ABQ1RII5</accession>
<keyword evidence="4" id="KW-1185">Reference proteome</keyword>
<evidence type="ECO:0008006" key="5">
    <source>
        <dbReference type="Google" id="ProtNLM"/>
    </source>
</evidence>
<dbReference type="EMBL" id="BMGJ01000012">
    <property type="protein sequence ID" value="GGD71634.1"/>
    <property type="molecule type" value="Genomic_DNA"/>
</dbReference>
<sequence length="226" mass="25495">MKSIIFISLMTLSTIGQAQTWKADSAEYQSQQKLNNTTASNTSQRNSLAADSKAKSTTSRPEYHGTEDIWIYDAWVTLELDEDHDGYYSGFTVSFDADTYYNSAAVYAVLYLGVDEEFREYHDSSMFTLYGEDSNDVFEVETTLVEGFVSDDYEILIEVYDADTSTLMAVYDGYSDDDLVYIPLESRDYEYTESQVVINHGGGSYSFATIASLMLLAGYRRIRSSS</sequence>
<evidence type="ECO:0000313" key="3">
    <source>
        <dbReference type="EMBL" id="GGD71634.1"/>
    </source>
</evidence>
<comment type="caution">
    <text evidence="3">The sequence shown here is derived from an EMBL/GenBank/DDBJ whole genome shotgun (WGS) entry which is preliminary data.</text>
</comment>
<dbReference type="RefSeq" id="WP_099035463.1">
    <property type="nucleotide sequence ID" value="NZ_BMGJ01000012.1"/>
</dbReference>
<organism evidence="3 4">
    <name type="scientific">Lacimicrobium alkaliphilum</name>
    <dbReference type="NCBI Taxonomy" id="1526571"/>
    <lineage>
        <taxon>Bacteria</taxon>
        <taxon>Pseudomonadati</taxon>
        <taxon>Pseudomonadota</taxon>
        <taxon>Gammaproteobacteria</taxon>
        <taxon>Alteromonadales</taxon>
        <taxon>Alteromonadaceae</taxon>
        <taxon>Lacimicrobium</taxon>
    </lineage>
</organism>
<evidence type="ECO:0000313" key="4">
    <source>
        <dbReference type="Proteomes" id="UP000614272"/>
    </source>
</evidence>
<keyword evidence="2" id="KW-0732">Signal</keyword>
<gene>
    <name evidence="3" type="ORF">GCM10011357_28340</name>
</gene>
<feature type="signal peptide" evidence="2">
    <location>
        <begin position="1"/>
        <end position="18"/>
    </location>
</feature>
<feature type="compositionally biased region" description="Polar residues" evidence="1">
    <location>
        <begin position="32"/>
        <end position="60"/>
    </location>
</feature>